<evidence type="ECO:0000313" key="3">
    <source>
        <dbReference type="Proteomes" id="UP000430232"/>
    </source>
</evidence>
<dbReference type="SUPFAM" id="SSF53448">
    <property type="entry name" value="Nucleotide-diphospho-sugar transferases"/>
    <property type="match status" value="1"/>
</dbReference>
<dbReference type="RefSeq" id="WP_151064518.1">
    <property type="nucleotide sequence ID" value="NZ_CABVPL010000026.1"/>
</dbReference>
<evidence type="ECO:0000313" key="4">
    <source>
        <dbReference type="Proteomes" id="UP000494222"/>
    </source>
</evidence>
<reference evidence="2 4" key="2">
    <citation type="submission" date="2019-09" db="EMBL/GenBank/DDBJ databases">
        <authorList>
            <person name="Depoorter E."/>
        </authorList>
    </citation>
    <scope>NUCLEOTIDE SEQUENCE [LARGE SCALE GENOMIC DNA]</scope>
    <source>
        <strain evidence="2">LMG 24064</strain>
    </source>
</reference>
<dbReference type="Pfam" id="PF11397">
    <property type="entry name" value="GlcNAc"/>
    <property type="match status" value="1"/>
</dbReference>
<protein>
    <recommendedName>
        <fullName evidence="5">Glycosyltransferase (GlcNAc)</fullName>
    </recommendedName>
</protein>
<dbReference type="Proteomes" id="UP000494222">
    <property type="component" value="Unassembled WGS sequence"/>
</dbReference>
<evidence type="ECO:0000313" key="1">
    <source>
        <dbReference type="EMBL" id="KAB0642375.1"/>
    </source>
</evidence>
<dbReference type="Proteomes" id="UP000430232">
    <property type="component" value="Unassembled WGS sequence"/>
</dbReference>
<proteinExistence type="predicted"/>
<evidence type="ECO:0000313" key="2">
    <source>
        <dbReference type="EMBL" id="VWB76383.1"/>
    </source>
</evidence>
<dbReference type="AlphaFoldDB" id="A0A6H9T115"/>
<sequence length="451" mass="51962">MERTIFVQIASYRDPQLIPTLLDLIERATRPDQLRIVVCWQHALDETIGAFFAHGFSRWHARHDGAFPIHTLSYRDATVELIDVPHQQSQGACWARNQIQQRYRDERYTLQLDSHHYFVDAWDDRAIAMLESLRPRSAKPLLTTYLPGFQPGAQRDTLAHTPTGLYFQRFMPEGVLSLRSGWLDNWQALEAPVPGAFYSAHFAFADGHFAVDVRHDPNYFFLGEEISIAVRAFTHGYDIYIPHRVLAWHEYTRASRVKIWDDHTPEAQASGLVAENWHVRNDRSLERNRALLGVDGASSDGIDFGPYGLGAERTLAQYEAYAGISFAHRGVRRETLDGLPPVPDTPVCTSDEEYKATLLRAHDFRVWAHRARFTDILPQLDHFRMKAHAQDGTVIHHGEMLDAGQFHKHIKREWFDTHLYFATGFEQVPDHYTIELFDRDGTLLRALQRSI</sequence>
<name>A0A6H9T115_9BURK</name>
<dbReference type="InterPro" id="IPR021067">
    <property type="entry name" value="Glycosyltransferase"/>
</dbReference>
<gene>
    <name evidence="2" type="ORF">BLA24064_03590</name>
    <name evidence="1" type="ORF">F7R21_12080</name>
</gene>
<evidence type="ECO:0008006" key="5">
    <source>
        <dbReference type="Google" id="ProtNLM"/>
    </source>
</evidence>
<dbReference type="PANTHER" id="PTHR34496:SF10">
    <property type="entry name" value="GLCNAC TRANSFERASE"/>
    <property type="match status" value="1"/>
</dbReference>
<dbReference type="InterPro" id="IPR029044">
    <property type="entry name" value="Nucleotide-diphossugar_trans"/>
</dbReference>
<dbReference type="OrthoDB" id="8738370at2"/>
<reference evidence="1 3" key="1">
    <citation type="submission" date="2019-09" db="EMBL/GenBank/DDBJ databases">
        <title>Draft genome sequences of 48 bacterial type strains from the CCUG.</title>
        <authorList>
            <person name="Tunovic T."/>
            <person name="Pineiro-Iglesias B."/>
            <person name="Unosson C."/>
            <person name="Inganas E."/>
            <person name="Ohlen M."/>
            <person name="Cardew S."/>
            <person name="Jensie-Markopoulos S."/>
            <person name="Salva-Serra F."/>
            <person name="Jaen-Luchoro D."/>
            <person name="Karlsson R."/>
            <person name="Svensson-Stadler L."/>
            <person name="Chun J."/>
            <person name="Moore E."/>
        </authorList>
    </citation>
    <scope>NUCLEOTIDE SEQUENCE [LARGE SCALE GENOMIC DNA]</scope>
    <source>
        <strain evidence="1 3">CCUG 54555</strain>
    </source>
</reference>
<keyword evidence="3" id="KW-1185">Reference proteome</keyword>
<dbReference type="PANTHER" id="PTHR34496">
    <property type="entry name" value="GLCNAC TRANSFERASE-RELATED"/>
    <property type="match status" value="1"/>
</dbReference>
<dbReference type="EMBL" id="CABVPL010000026">
    <property type="protein sequence ID" value="VWB76383.1"/>
    <property type="molecule type" value="Genomic_DNA"/>
</dbReference>
<dbReference type="GeneID" id="99790870"/>
<dbReference type="EMBL" id="VZOJ01000026">
    <property type="protein sequence ID" value="KAB0642375.1"/>
    <property type="molecule type" value="Genomic_DNA"/>
</dbReference>
<organism evidence="1 3">
    <name type="scientific">Burkholderia latens</name>
    <dbReference type="NCBI Taxonomy" id="488446"/>
    <lineage>
        <taxon>Bacteria</taxon>
        <taxon>Pseudomonadati</taxon>
        <taxon>Pseudomonadota</taxon>
        <taxon>Betaproteobacteria</taxon>
        <taxon>Burkholderiales</taxon>
        <taxon>Burkholderiaceae</taxon>
        <taxon>Burkholderia</taxon>
        <taxon>Burkholderia cepacia complex</taxon>
    </lineage>
</organism>
<accession>A0A6H9T115</accession>